<evidence type="ECO:0000256" key="1">
    <source>
        <dbReference type="SAM" id="MobiDB-lite"/>
    </source>
</evidence>
<feature type="compositionally biased region" description="Basic and acidic residues" evidence="1">
    <location>
        <begin position="112"/>
        <end position="127"/>
    </location>
</feature>
<dbReference type="AlphaFoldDB" id="W9XAI8"/>
<keyword evidence="3" id="KW-1185">Reference proteome</keyword>
<evidence type="ECO:0000313" key="3">
    <source>
        <dbReference type="Proteomes" id="UP000019478"/>
    </source>
</evidence>
<proteinExistence type="predicted"/>
<accession>W9XAI8</accession>
<protein>
    <submittedName>
        <fullName evidence="2">Uncharacterized protein</fullName>
    </submittedName>
</protein>
<name>W9XAI8_9EURO</name>
<dbReference type="EMBL" id="AMGY01000011">
    <property type="protein sequence ID" value="EXJ77263.1"/>
    <property type="molecule type" value="Genomic_DNA"/>
</dbReference>
<feature type="compositionally biased region" description="Basic residues" evidence="1">
    <location>
        <begin position="128"/>
        <end position="143"/>
    </location>
</feature>
<dbReference type="GeneID" id="19174501"/>
<dbReference type="STRING" id="1182542.W9XAI8"/>
<dbReference type="HOGENOM" id="CLU_1805929_0_0_1"/>
<comment type="caution">
    <text evidence="2">The sequence shown here is derived from an EMBL/GenBank/DDBJ whole genome shotgun (WGS) entry which is preliminary data.</text>
</comment>
<sequence>MDNALARLGTNSTYTSYGGNNMTGVAKSPDSDANSQLVVPGTDRENALCNTCPNSVGICCPPTVECDGDDGKCPLYALENSHNTLNGYLIAQVMNSSAPVAGRKKVRALPKPKNDVTRAKDQQERGKSAKKAHLAKKAHRRRF</sequence>
<organism evidence="2 3">
    <name type="scientific">Capronia epimyces CBS 606.96</name>
    <dbReference type="NCBI Taxonomy" id="1182542"/>
    <lineage>
        <taxon>Eukaryota</taxon>
        <taxon>Fungi</taxon>
        <taxon>Dikarya</taxon>
        <taxon>Ascomycota</taxon>
        <taxon>Pezizomycotina</taxon>
        <taxon>Eurotiomycetes</taxon>
        <taxon>Chaetothyriomycetidae</taxon>
        <taxon>Chaetothyriales</taxon>
        <taxon>Herpotrichiellaceae</taxon>
        <taxon>Capronia</taxon>
    </lineage>
</organism>
<evidence type="ECO:0000313" key="2">
    <source>
        <dbReference type="EMBL" id="EXJ77263.1"/>
    </source>
</evidence>
<dbReference type="OrthoDB" id="4120877at2759"/>
<gene>
    <name evidence="2" type="ORF">A1O3_10421</name>
</gene>
<dbReference type="RefSeq" id="XP_007738701.1">
    <property type="nucleotide sequence ID" value="XM_007740511.1"/>
</dbReference>
<dbReference type="Proteomes" id="UP000019478">
    <property type="component" value="Unassembled WGS sequence"/>
</dbReference>
<reference evidence="2 3" key="1">
    <citation type="submission" date="2013-03" db="EMBL/GenBank/DDBJ databases">
        <title>The Genome Sequence of Capronia epimyces CBS 606.96.</title>
        <authorList>
            <consortium name="The Broad Institute Genomics Platform"/>
            <person name="Cuomo C."/>
            <person name="de Hoog S."/>
            <person name="Gorbushina A."/>
            <person name="Walker B."/>
            <person name="Young S.K."/>
            <person name="Zeng Q."/>
            <person name="Gargeya S."/>
            <person name="Fitzgerald M."/>
            <person name="Haas B."/>
            <person name="Abouelleil A."/>
            <person name="Allen A.W."/>
            <person name="Alvarado L."/>
            <person name="Arachchi H.M."/>
            <person name="Berlin A.M."/>
            <person name="Chapman S.B."/>
            <person name="Gainer-Dewar J."/>
            <person name="Goldberg J."/>
            <person name="Griggs A."/>
            <person name="Gujja S."/>
            <person name="Hansen M."/>
            <person name="Howarth C."/>
            <person name="Imamovic A."/>
            <person name="Ireland A."/>
            <person name="Larimer J."/>
            <person name="McCowan C."/>
            <person name="Murphy C."/>
            <person name="Pearson M."/>
            <person name="Poon T.W."/>
            <person name="Priest M."/>
            <person name="Roberts A."/>
            <person name="Saif S."/>
            <person name="Shea T."/>
            <person name="Sisk P."/>
            <person name="Sykes S."/>
            <person name="Wortman J."/>
            <person name="Nusbaum C."/>
            <person name="Birren B."/>
        </authorList>
    </citation>
    <scope>NUCLEOTIDE SEQUENCE [LARGE SCALE GENOMIC DNA]</scope>
    <source>
        <strain evidence="2 3">CBS 606.96</strain>
    </source>
</reference>
<feature type="region of interest" description="Disordered" evidence="1">
    <location>
        <begin position="99"/>
        <end position="143"/>
    </location>
</feature>